<dbReference type="SUPFAM" id="SSF100950">
    <property type="entry name" value="NagB/RpiA/CoA transferase-like"/>
    <property type="match status" value="1"/>
</dbReference>
<dbReference type="SUPFAM" id="SSF46785">
    <property type="entry name" value="Winged helix' DNA-binding domain"/>
    <property type="match status" value="1"/>
</dbReference>
<sequence length="267" mass="28094">MTLLAPERHERILDRLRRSGTITVQEIARDLKVTKETVRRDLDQLETAGSLQRVHGGAVASSSPSRRETSLRQRQSEHSAQKQDIAREALSFVPSSPDASLLLDAGTTTEALADLLATGPTGEHHHTRFLTTSSVPIAQKLAEVTSLDVEVLGGKVRGITGAVVGASAVATLARRQADVAFIGTNGVDAGFGLSTPDTAEAAVKSGLVRAARQVILLADSSKLGLRTLVQFATLEEIDVLITDAEPHAELAHALADAGVPVIVAGTQ</sequence>
<evidence type="ECO:0000313" key="9">
    <source>
        <dbReference type="EMBL" id="MBE1515574.1"/>
    </source>
</evidence>
<dbReference type="PANTHER" id="PTHR30363">
    <property type="entry name" value="HTH-TYPE TRANSCRIPTIONAL REGULATOR SRLR-RELATED"/>
    <property type="match status" value="1"/>
</dbReference>
<evidence type="ECO:0000256" key="4">
    <source>
        <dbReference type="ARBA" id="ARBA00023125"/>
    </source>
</evidence>
<dbReference type="InterPro" id="IPR018356">
    <property type="entry name" value="Tscrpt_reg_HTH_DeoR_CS"/>
</dbReference>
<organism evidence="9 10">
    <name type="scientific">Nesterenkonia halotolerans</name>
    <dbReference type="NCBI Taxonomy" id="225325"/>
    <lineage>
        <taxon>Bacteria</taxon>
        <taxon>Bacillati</taxon>
        <taxon>Actinomycetota</taxon>
        <taxon>Actinomycetes</taxon>
        <taxon>Micrococcales</taxon>
        <taxon>Micrococcaceae</taxon>
        <taxon>Nesterenkonia</taxon>
    </lineage>
</organism>
<keyword evidence="5" id="KW-0804">Transcription</keyword>
<feature type="domain" description="HTH deoR-type" evidence="8">
    <location>
        <begin position="5"/>
        <end position="60"/>
    </location>
</feature>
<dbReference type="Gene3D" id="1.10.10.10">
    <property type="entry name" value="Winged helix-like DNA-binding domain superfamily/Winged helix DNA-binding domain"/>
    <property type="match status" value="1"/>
</dbReference>
<gene>
    <name evidence="9" type="ORF">H4W26_002366</name>
</gene>
<dbReference type="Proteomes" id="UP000636579">
    <property type="component" value="Unassembled WGS sequence"/>
</dbReference>
<evidence type="ECO:0000256" key="7">
    <source>
        <dbReference type="SAM" id="MobiDB-lite"/>
    </source>
</evidence>
<dbReference type="PROSITE" id="PS51000">
    <property type="entry name" value="HTH_DEOR_2"/>
    <property type="match status" value="1"/>
</dbReference>
<proteinExistence type="predicted"/>
<dbReference type="InterPro" id="IPR036388">
    <property type="entry name" value="WH-like_DNA-bd_sf"/>
</dbReference>
<evidence type="ECO:0000256" key="5">
    <source>
        <dbReference type="ARBA" id="ARBA00023163"/>
    </source>
</evidence>
<reference evidence="9 10" key="1">
    <citation type="submission" date="2020-10" db="EMBL/GenBank/DDBJ databases">
        <title>Sequencing the genomes of 1000 actinobacteria strains.</title>
        <authorList>
            <person name="Klenk H.-P."/>
        </authorList>
    </citation>
    <scope>NUCLEOTIDE SEQUENCE [LARGE SCALE GENOMIC DNA]</scope>
    <source>
        <strain evidence="9 10">DSM 15474</strain>
    </source>
</reference>
<evidence type="ECO:0000256" key="3">
    <source>
        <dbReference type="ARBA" id="ARBA00023015"/>
    </source>
</evidence>
<dbReference type="InterPro" id="IPR001034">
    <property type="entry name" value="DeoR_HTH"/>
</dbReference>
<keyword evidence="10" id="KW-1185">Reference proteome</keyword>
<dbReference type="SMART" id="SM01134">
    <property type="entry name" value="DeoRC"/>
    <property type="match status" value="1"/>
</dbReference>
<keyword evidence="4" id="KW-0238">DNA-binding</keyword>
<dbReference type="InterPro" id="IPR037171">
    <property type="entry name" value="NagB/RpiA_transferase-like"/>
</dbReference>
<dbReference type="Gene3D" id="3.40.50.1360">
    <property type="match status" value="1"/>
</dbReference>
<dbReference type="PANTHER" id="PTHR30363:SF4">
    <property type="entry name" value="GLYCEROL-3-PHOSPHATE REGULON REPRESSOR"/>
    <property type="match status" value="1"/>
</dbReference>
<dbReference type="SMART" id="SM00420">
    <property type="entry name" value="HTH_DEOR"/>
    <property type="match status" value="1"/>
</dbReference>
<dbReference type="PROSITE" id="PS00894">
    <property type="entry name" value="HTH_DEOR_1"/>
    <property type="match status" value="1"/>
</dbReference>
<feature type="region of interest" description="Disordered" evidence="7">
    <location>
        <begin position="49"/>
        <end position="84"/>
    </location>
</feature>
<protein>
    <recommendedName>
        <fullName evidence="1">Lactose phosphotransferase system repressor</fullName>
    </recommendedName>
</protein>
<dbReference type="Pfam" id="PF08220">
    <property type="entry name" value="HTH_DeoR"/>
    <property type="match status" value="1"/>
</dbReference>
<evidence type="ECO:0000256" key="2">
    <source>
        <dbReference type="ARBA" id="ARBA00022491"/>
    </source>
</evidence>
<dbReference type="InterPro" id="IPR036390">
    <property type="entry name" value="WH_DNA-bd_sf"/>
</dbReference>
<keyword evidence="2" id="KW-0678">Repressor</keyword>
<accession>A0ABR9J9A5</accession>
<dbReference type="EMBL" id="JADBEE010000002">
    <property type="protein sequence ID" value="MBE1515574.1"/>
    <property type="molecule type" value="Genomic_DNA"/>
</dbReference>
<comment type="caution">
    <text evidence="9">The sequence shown here is derived from an EMBL/GenBank/DDBJ whole genome shotgun (WGS) entry which is preliminary data.</text>
</comment>
<feature type="compositionally biased region" description="Basic and acidic residues" evidence="7">
    <location>
        <begin position="65"/>
        <end position="84"/>
    </location>
</feature>
<evidence type="ECO:0000259" key="8">
    <source>
        <dbReference type="PROSITE" id="PS51000"/>
    </source>
</evidence>
<dbReference type="InterPro" id="IPR050313">
    <property type="entry name" value="Carb_Metab_HTH_regulators"/>
</dbReference>
<dbReference type="RefSeq" id="WP_318779872.1">
    <property type="nucleotide sequence ID" value="NZ_JADBEE010000002.1"/>
</dbReference>
<name>A0ABR9J9A5_9MICC</name>
<dbReference type="InterPro" id="IPR014036">
    <property type="entry name" value="DeoR-like_C"/>
</dbReference>
<evidence type="ECO:0000256" key="6">
    <source>
        <dbReference type="ARBA" id="ARBA00024937"/>
    </source>
</evidence>
<comment type="function">
    <text evidence="6">Repressor of the lactose catabolism operon. Galactose-6-phosphate is the inducer.</text>
</comment>
<evidence type="ECO:0000256" key="1">
    <source>
        <dbReference type="ARBA" id="ARBA00021390"/>
    </source>
</evidence>
<keyword evidence="3" id="KW-0805">Transcription regulation</keyword>
<evidence type="ECO:0000313" key="10">
    <source>
        <dbReference type="Proteomes" id="UP000636579"/>
    </source>
</evidence>
<dbReference type="Pfam" id="PF00455">
    <property type="entry name" value="DeoRC"/>
    <property type="match status" value="1"/>
</dbReference>
<dbReference type="PRINTS" id="PR00037">
    <property type="entry name" value="HTHLACR"/>
</dbReference>